<keyword evidence="7" id="KW-1185">Reference proteome</keyword>
<organism evidence="6 7">
    <name type="scientific">Methanosarcina barkeri 3</name>
    <dbReference type="NCBI Taxonomy" id="1434107"/>
    <lineage>
        <taxon>Archaea</taxon>
        <taxon>Methanobacteriati</taxon>
        <taxon>Methanobacteriota</taxon>
        <taxon>Stenosarchaea group</taxon>
        <taxon>Methanomicrobia</taxon>
        <taxon>Methanosarcinales</taxon>
        <taxon>Methanosarcinaceae</taxon>
        <taxon>Methanosarcina</taxon>
    </lineage>
</organism>
<dbReference type="HOGENOM" id="CLU_001734_2_2_2"/>
<evidence type="ECO:0000313" key="7">
    <source>
        <dbReference type="Proteomes" id="UP000033066"/>
    </source>
</evidence>
<proteinExistence type="inferred from homology"/>
<dbReference type="SUPFAM" id="SSF56542">
    <property type="entry name" value="Substrate-binding domain of HMG-CoA reductase"/>
    <property type="match status" value="1"/>
</dbReference>
<dbReference type="Proteomes" id="UP000033066">
    <property type="component" value="Chromosome"/>
</dbReference>
<dbReference type="PRINTS" id="PR00071">
    <property type="entry name" value="HMGCOARDTASE"/>
</dbReference>
<name>A0A0E3SLT4_METBA</name>
<dbReference type="GO" id="GO:0008299">
    <property type="term" value="P:isoprenoid biosynthetic process"/>
    <property type="evidence" value="ECO:0007669"/>
    <property type="project" value="InterPro"/>
</dbReference>
<comment type="catalytic activity">
    <reaction evidence="4 5">
        <text>(R)-mevalonate + 2 NADP(+) + CoA = (3S)-3-hydroxy-3-methylglutaryl-CoA + 2 NADPH + 2 H(+)</text>
        <dbReference type="Rhea" id="RHEA:15989"/>
        <dbReference type="ChEBI" id="CHEBI:15378"/>
        <dbReference type="ChEBI" id="CHEBI:36464"/>
        <dbReference type="ChEBI" id="CHEBI:43074"/>
        <dbReference type="ChEBI" id="CHEBI:57287"/>
        <dbReference type="ChEBI" id="CHEBI:57783"/>
        <dbReference type="ChEBI" id="CHEBI:58349"/>
        <dbReference type="EC" id="1.1.1.34"/>
    </reaction>
</comment>
<sequence>MKIKKIISAGDFVFLQNYELNEEEKILLQKVLDGDVALRKIDEFADPVTSVKIRRLAIQEFAKLEFENIQNFSLDVEVASKRNIENMIGAVQIPLGVAGLLKVNGEYANSEYYIPLATTEGALVAGVNRGCSVITKSGGANVRVFEDEMTRAPVFKLESVSRAKEFYEWVKCPEIFEQMKAVAEKTTRFGKLLSVKPFVAGTYVYLRFSYDTKDAMGMNMVTIATDAVMHLIEDEFGAHPVTISANMCTDKKPASISTILGRGKTVVAEVTIPKEIVKETLKCTPESMFEVNYSKNMLGSARAGALGFNAHAANIIAAIYLACGQDVAHVVEGSTAITSMELTKYEEIHCTVTLPALPVGTVGGGTSLGTQRDCLNILGVAGAGDVPGINSKKFAEIVASAVLAGEVNLIGAQAAGHLARAHAQLGRGKF</sequence>
<dbReference type="FunFam" id="3.30.70.420:FF:000001">
    <property type="entry name" value="3-hydroxy-3-methylglutaryl coenzyme A reductase"/>
    <property type="match status" value="1"/>
</dbReference>
<dbReference type="InterPro" id="IPR004554">
    <property type="entry name" value="HMG_CoA_Rdtase_eu_arc"/>
</dbReference>
<dbReference type="PANTHER" id="PTHR10572">
    <property type="entry name" value="3-HYDROXY-3-METHYLGLUTARYL-COENZYME A REDUCTASE"/>
    <property type="match status" value="1"/>
</dbReference>
<evidence type="ECO:0000256" key="4">
    <source>
        <dbReference type="ARBA" id="ARBA00049903"/>
    </source>
</evidence>
<dbReference type="GO" id="GO:0004420">
    <property type="term" value="F:hydroxymethylglutaryl-CoA reductase (NADPH) activity"/>
    <property type="evidence" value="ECO:0007669"/>
    <property type="project" value="UniProtKB-EC"/>
</dbReference>
<dbReference type="PROSITE" id="PS00318">
    <property type="entry name" value="HMG_COA_REDUCTASE_2"/>
    <property type="match status" value="1"/>
</dbReference>
<dbReference type="InterPro" id="IPR023076">
    <property type="entry name" value="HMG_CoA_Rdtase_CS"/>
</dbReference>
<dbReference type="InterPro" id="IPR009029">
    <property type="entry name" value="HMG_CoA_Rdtase_sub-bd_dom_sf"/>
</dbReference>
<dbReference type="AlphaFoldDB" id="A0A0E3SLT4"/>
<dbReference type="InterPro" id="IPR009023">
    <property type="entry name" value="HMG_CoA_Rdtase_NAD(P)-bd_sf"/>
</dbReference>
<evidence type="ECO:0000256" key="2">
    <source>
        <dbReference type="ARBA" id="ARBA00022857"/>
    </source>
</evidence>
<dbReference type="PANTHER" id="PTHR10572:SF24">
    <property type="entry name" value="3-HYDROXY-3-METHYLGLUTARYL-COENZYME A REDUCTASE"/>
    <property type="match status" value="1"/>
</dbReference>
<dbReference type="PATRIC" id="fig|1434107.4.peg.2165"/>
<dbReference type="CDD" id="cd00643">
    <property type="entry name" value="HMG-CoA_reductase_classI"/>
    <property type="match status" value="1"/>
</dbReference>
<dbReference type="PROSITE" id="PS50065">
    <property type="entry name" value="HMG_COA_REDUCTASE_4"/>
    <property type="match status" value="1"/>
</dbReference>
<evidence type="ECO:0000256" key="5">
    <source>
        <dbReference type="RuleBase" id="RU361219"/>
    </source>
</evidence>
<reference evidence="6" key="1">
    <citation type="submission" date="2014-07" db="EMBL/GenBank/DDBJ databases">
        <title>Methanogenic archaea and the global carbon cycle.</title>
        <authorList>
            <person name="Henriksen J.R."/>
            <person name="Luke J."/>
            <person name="Reinhart S."/>
            <person name="Benedict M.N."/>
            <person name="Youngblut N.D."/>
            <person name="Metcalf M.E."/>
            <person name="Whitaker R.J."/>
            <person name="Metcalf W.W."/>
        </authorList>
    </citation>
    <scope>NUCLEOTIDE SEQUENCE [LARGE SCALE GENOMIC DNA]</scope>
    <source>
        <strain evidence="6">3</strain>
    </source>
</reference>
<evidence type="ECO:0000256" key="3">
    <source>
        <dbReference type="ARBA" id="ARBA00023002"/>
    </source>
</evidence>
<dbReference type="InterPro" id="IPR002202">
    <property type="entry name" value="HMG_CoA_Rdtase"/>
</dbReference>
<dbReference type="NCBIfam" id="TIGR00533">
    <property type="entry name" value="HMG_CoA_R_NADP"/>
    <property type="match status" value="1"/>
</dbReference>
<dbReference type="Gene3D" id="3.90.770.10">
    <property type="entry name" value="3-hydroxy-3-methylglutaryl-coenzyme A Reductase, Chain A, domain 2"/>
    <property type="match status" value="1"/>
</dbReference>
<keyword evidence="3 5" id="KW-0560">Oxidoreductase</keyword>
<evidence type="ECO:0000313" key="6">
    <source>
        <dbReference type="EMBL" id="AKB82252.1"/>
    </source>
</evidence>
<dbReference type="EMBL" id="CP009517">
    <property type="protein sequence ID" value="AKB82252.1"/>
    <property type="molecule type" value="Genomic_DNA"/>
</dbReference>
<accession>A0A0E3SLT4</accession>
<dbReference type="STRING" id="1434107.MSBR3_1674"/>
<dbReference type="EC" id="1.1.1.34" evidence="5"/>
<dbReference type="PROSITE" id="PS00066">
    <property type="entry name" value="HMG_COA_REDUCTASE_1"/>
    <property type="match status" value="1"/>
</dbReference>
<keyword evidence="2 5" id="KW-0521">NADP</keyword>
<gene>
    <name evidence="6" type="ORF">MSBR3_1674</name>
</gene>
<protein>
    <recommendedName>
        <fullName evidence="5">3-hydroxy-3-methylglutaryl coenzyme A reductase</fullName>
        <shortName evidence="5">HMG-CoA reductase</shortName>
        <ecNumber evidence="5">1.1.1.34</ecNumber>
    </recommendedName>
</protein>
<dbReference type="InterPro" id="IPR023074">
    <property type="entry name" value="HMG_CoA_Rdtase_cat_sf"/>
</dbReference>
<dbReference type="SUPFAM" id="SSF55035">
    <property type="entry name" value="NAD-binding domain of HMG-CoA reductase"/>
    <property type="match status" value="1"/>
</dbReference>
<comment type="similarity">
    <text evidence="1 5">Belongs to the HMG-CoA reductase family.</text>
</comment>
<dbReference type="GO" id="GO:0015936">
    <property type="term" value="P:coenzyme A metabolic process"/>
    <property type="evidence" value="ECO:0007669"/>
    <property type="project" value="InterPro"/>
</dbReference>
<dbReference type="GO" id="GO:0016126">
    <property type="term" value="P:sterol biosynthetic process"/>
    <property type="evidence" value="ECO:0007669"/>
    <property type="project" value="TreeGrafter"/>
</dbReference>
<dbReference type="Pfam" id="PF00368">
    <property type="entry name" value="HMG-CoA_red"/>
    <property type="match status" value="1"/>
</dbReference>
<dbReference type="KEGG" id="mbak:MSBR3_1674"/>
<dbReference type="Gene3D" id="3.30.70.420">
    <property type="entry name" value="Hydroxymethylglutaryl-CoA reductase, class I/II, NAD/NADP-binding domain"/>
    <property type="match status" value="1"/>
</dbReference>
<evidence type="ECO:0000256" key="1">
    <source>
        <dbReference type="ARBA" id="ARBA00007661"/>
    </source>
</evidence>
<dbReference type="UniPathway" id="UPA00058">
    <property type="reaction ID" value="UER00103"/>
</dbReference>
<comment type="pathway">
    <text evidence="5">Metabolic intermediate biosynthesis; (R)-mevalonate biosynthesis; (R)-mevalonate from acetyl-CoA: step 3/3.</text>
</comment>